<evidence type="ECO:0000313" key="1">
    <source>
        <dbReference type="EMBL" id="KAJ7547536.1"/>
    </source>
</evidence>
<dbReference type="Proteomes" id="UP001162992">
    <property type="component" value="Chromosome 8"/>
</dbReference>
<organism evidence="1 2">
    <name type="scientific">Diphasiastrum complanatum</name>
    <name type="common">Issler's clubmoss</name>
    <name type="synonym">Lycopodium complanatum</name>
    <dbReference type="NCBI Taxonomy" id="34168"/>
    <lineage>
        <taxon>Eukaryota</taxon>
        <taxon>Viridiplantae</taxon>
        <taxon>Streptophyta</taxon>
        <taxon>Embryophyta</taxon>
        <taxon>Tracheophyta</taxon>
        <taxon>Lycopodiopsida</taxon>
        <taxon>Lycopodiales</taxon>
        <taxon>Lycopodiaceae</taxon>
        <taxon>Lycopodioideae</taxon>
        <taxon>Diphasiastrum</taxon>
    </lineage>
</organism>
<name>A0ACC2CZX1_DIPCM</name>
<sequence>MFYLQLPIACFEGEKSRGAHFSSVSGHLVKVRGRIIYCVFFFSCFQVPSAFNGPQVLDLFRFQQGAHPRLVFRGFQDFCPFCLQPPFLTGVFCLVVAQLVVSDRWWW</sequence>
<comment type="caution">
    <text evidence="1">The sequence shown here is derived from an EMBL/GenBank/DDBJ whole genome shotgun (WGS) entry which is preliminary data.</text>
</comment>
<reference evidence="2" key="1">
    <citation type="journal article" date="2024" name="Proc. Natl. Acad. Sci. U.S.A.">
        <title>Extraordinary preservation of gene collinearity over three hundred million years revealed in homosporous lycophytes.</title>
        <authorList>
            <person name="Li C."/>
            <person name="Wickell D."/>
            <person name="Kuo L.Y."/>
            <person name="Chen X."/>
            <person name="Nie B."/>
            <person name="Liao X."/>
            <person name="Peng D."/>
            <person name="Ji J."/>
            <person name="Jenkins J."/>
            <person name="Williams M."/>
            <person name="Shu S."/>
            <person name="Plott C."/>
            <person name="Barry K."/>
            <person name="Rajasekar S."/>
            <person name="Grimwood J."/>
            <person name="Han X."/>
            <person name="Sun S."/>
            <person name="Hou Z."/>
            <person name="He W."/>
            <person name="Dai G."/>
            <person name="Sun C."/>
            <person name="Schmutz J."/>
            <person name="Leebens-Mack J.H."/>
            <person name="Li F.W."/>
            <person name="Wang L."/>
        </authorList>
    </citation>
    <scope>NUCLEOTIDE SEQUENCE [LARGE SCALE GENOMIC DNA]</scope>
    <source>
        <strain evidence="2">cv. PW_Plant_1</strain>
    </source>
</reference>
<gene>
    <name evidence="1" type="ORF">O6H91_08G090100</name>
</gene>
<proteinExistence type="predicted"/>
<evidence type="ECO:0000313" key="2">
    <source>
        <dbReference type="Proteomes" id="UP001162992"/>
    </source>
</evidence>
<keyword evidence="2" id="KW-1185">Reference proteome</keyword>
<protein>
    <submittedName>
        <fullName evidence="1">Uncharacterized protein</fullName>
    </submittedName>
</protein>
<dbReference type="EMBL" id="CM055099">
    <property type="protein sequence ID" value="KAJ7547536.1"/>
    <property type="molecule type" value="Genomic_DNA"/>
</dbReference>
<accession>A0ACC2CZX1</accession>